<dbReference type="OrthoDB" id="6435992at2759"/>
<comment type="caution">
    <text evidence="2">The sequence shown here is derived from an EMBL/GenBank/DDBJ whole genome shotgun (WGS) entry which is preliminary data.</text>
</comment>
<protein>
    <submittedName>
        <fullName evidence="2">Uncharacterized protein</fullName>
    </submittedName>
</protein>
<evidence type="ECO:0000313" key="2">
    <source>
        <dbReference type="EMBL" id="GFR13908.1"/>
    </source>
</evidence>
<sequence length="96" mass="10802">MEVLEKVWIWILLCVFVALRLDASDSLPECTRDGNNSKVEWRMEKQTTQLYLNSSTEIDNGGWNISSSLGEWKVVHSVNAHSSIKTMTRGSSNNSA</sequence>
<keyword evidence="3" id="KW-1185">Reference proteome</keyword>
<dbReference type="Proteomes" id="UP000887116">
    <property type="component" value="Unassembled WGS sequence"/>
</dbReference>
<name>A0A8X6H0D0_TRICU</name>
<dbReference type="AlphaFoldDB" id="A0A8X6H0D0"/>
<evidence type="ECO:0000256" key="1">
    <source>
        <dbReference type="SAM" id="SignalP"/>
    </source>
</evidence>
<reference evidence="2" key="1">
    <citation type="submission" date="2020-07" db="EMBL/GenBank/DDBJ databases">
        <title>Multicomponent nature underlies the extraordinary mechanical properties of spider dragline silk.</title>
        <authorList>
            <person name="Kono N."/>
            <person name="Nakamura H."/>
            <person name="Mori M."/>
            <person name="Yoshida Y."/>
            <person name="Ohtoshi R."/>
            <person name="Malay A.D."/>
            <person name="Moran D.A.P."/>
            <person name="Tomita M."/>
            <person name="Numata K."/>
            <person name="Arakawa K."/>
        </authorList>
    </citation>
    <scope>NUCLEOTIDE SEQUENCE</scope>
</reference>
<feature type="chain" id="PRO_5036447641" evidence="1">
    <location>
        <begin position="27"/>
        <end position="96"/>
    </location>
</feature>
<accession>A0A8X6H0D0</accession>
<keyword evidence="1" id="KW-0732">Signal</keyword>
<dbReference type="EMBL" id="BMAO01017187">
    <property type="protein sequence ID" value="GFR13908.1"/>
    <property type="molecule type" value="Genomic_DNA"/>
</dbReference>
<organism evidence="2 3">
    <name type="scientific">Trichonephila clavata</name>
    <name type="common">Joro spider</name>
    <name type="synonym">Nephila clavata</name>
    <dbReference type="NCBI Taxonomy" id="2740835"/>
    <lineage>
        <taxon>Eukaryota</taxon>
        <taxon>Metazoa</taxon>
        <taxon>Ecdysozoa</taxon>
        <taxon>Arthropoda</taxon>
        <taxon>Chelicerata</taxon>
        <taxon>Arachnida</taxon>
        <taxon>Araneae</taxon>
        <taxon>Araneomorphae</taxon>
        <taxon>Entelegynae</taxon>
        <taxon>Araneoidea</taxon>
        <taxon>Nephilidae</taxon>
        <taxon>Trichonephila</taxon>
    </lineage>
</organism>
<feature type="signal peptide" evidence="1">
    <location>
        <begin position="1"/>
        <end position="26"/>
    </location>
</feature>
<gene>
    <name evidence="2" type="primary">AVEN_155932_1</name>
    <name evidence="2" type="ORF">TNCT_188881</name>
</gene>
<evidence type="ECO:0000313" key="3">
    <source>
        <dbReference type="Proteomes" id="UP000887116"/>
    </source>
</evidence>
<proteinExistence type="predicted"/>